<accession>A0A2P2EBS6</accession>
<evidence type="ECO:0000256" key="2">
    <source>
        <dbReference type="ARBA" id="ARBA00022670"/>
    </source>
</evidence>
<evidence type="ECO:0000256" key="1">
    <source>
        <dbReference type="ARBA" id="ARBA00010541"/>
    </source>
</evidence>
<dbReference type="PANTHER" id="PTHR43343:SF3">
    <property type="entry name" value="PROTEASE DO-LIKE 8, CHLOROPLASTIC"/>
    <property type="match status" value="1"/>
</dbReference>
<dbReference type="Pfam" id="PF13365">
    <property type="entry name" value="Trypsin_2"/>
    <property type="match status" value="1"/>
</dbReference>
<keyword evidence="8" id="KW-1185">Reference proteome</keyword>
<evidence type="ECO:0000313" key="7">
    <source>
        <dbReference type="EMBL" id="GBF58494.1"/>
    </source>
</evidence>
<dbReference type="InterPro" id="IPR001478">
    <property type="entry name" value="PDZ"/>
</dbReference>
<dbReference type="EMBL" id="BFBR01000006">
    <property type="protein sequence ID" value="GBF58494.1"/>
    <property type="molecule type" value="Genomic_DNA"/>
</dbReference>
<dbReference type="PANTHER" id="PTHR43343">
    <property type="entry name" value="PEPTIDASE S12"/>
    <property type="match status" value="1"/>
</dbReference>
<dbReference type="AlphaFoldDB" id="A0A2P2EBS6"/>
<organism evidence="7 8">
    <name type="scientific">Candidatus Phycosocius bacilliformis</name>
    <dbReference type="NCBI Taxonomy" id="1445552"/>
    <lineage>
        <taxon>Bacteria</taxon>
        <taxon>Pseudomonadati</taxon>
        <taxon>Pseudomonadota</taxon>
        <taxon>Alphaproteobacteria</taxon>
        <taxon>Caulobacterales</taxon>
        <taxon>Caulobacterales incertae sedis</taxon>
        <taxon>Candidatus Phycosocius</taxon>
    </lineage>
</organism>
<dbReference type="FunFam" id="2.40.10.10:FF:000001">
    <property type="entry name" value="Periplasmic serine protease DegS"/>
    <property type="match status" value="1"/>
</dbReference>
<comment type="similarity">
    <text evidence="1">Belongs to the peptidase S1C family.</text>
</comment>
<evidence type="ECO:0000256" key="3">
    <source>
        <dbReference type="ARBA" id="ARBA00022801"/>
    </source>
</evidence>
<dbReference type="SMART" id="SM00228">
    <property type="entry name" value="PDZ"/>
    <property type="match status" value="2"/>
</dbReference>
<dbReference type="SUPFAM" id="SSF50156">
    <property type="entry name" value="PDZ domain-like"/>
    <property type="match status" value="2"/>
</dbReference>
<evidence type="ECO:0000256" key="4">
    <source>
        <dbReference type="ARBA" id="ARBA00022825"/>
    </source>
</evidence>
<feature type="chain" id="PRO_5015176006" evidence="5">
    <location>
        <begin position="23"/>
        <end position="478"/>
    </location>
</feature>
<protein>
    <submittedName>
        <fullName evidence="7">Periplasmic serine endoprotease DegP</fullName>
        <ecNumber evidence="7">3.4.21.107</ecNumber>
    </submittedName>
</protein>
<proteinExistence type="inferred from homology"/>
<keyword evidence="4" id="KW-0720">Serine protease</keyword>
<gene>
    <name evidence="7" type="primary">degP_2</name>
    <name evidence="7" type="ORF">PbB2_02180</name>
</gene>
<dbReference type="PROSITE" id="PS50106">
    <property type="entry name" value="PDZ"/>
    <property type="match status" value="1"/>
</dbReference>
<feature type="domain" description="PDZ" evidence="6">
    <location>
        <begin position="297"/>
        <end position="362"/>
    </location>
</feature>
<dbReference type="Gene3D" id="2.40.10.120">
    <property type="match status" value="1"/>
</dbReference>
<keyword evidence="3 7" id="KW-0378">Hydrolase</keyword>
<comment type="caution">
    <text evidence="7">The sequence shown here is derived from an EMBL/GenBank/DDBJ whole genome shotgun (WGS) entry which is preliminary data.</text>
</comment>
<dbReference type="EC" id="3.4.21.107" evidence="7"/>
<dbReference type="GO" id="GO:0006508">
    <property type="term" value="P:proteolysis"/>
    <property type="evidence" value="ECO:0007669"/>
    <property type="project" value="UniProtKB-KW"/>
</dbReference>
<dbReference type="Proteomes" id="UP000245086">
    <property type="component" value="Unassembled WGS sequence"/>
</dbReference>
<name>A0A2P2EBS6_9PROT</name>
<keyword evidence="5" id="KW-0732">Signal</keyword>
<dbReference type="SUPFAM" id="SSF50494">
    <property type="entry name" value="Trypsin-like serine proteases"/>
    <property type="match status" value="1"/>
</dbReference>
<evidence type="ECO:0000313" key="8">
    <source>
        <dbReference type="Proteomes" id="UP000245086"/>
    </source>
</evidence>
<dbReference type="Pfam" id="PF17820">
    <property type="entry name" value="PDZ_6"/>
    <property type="match status" value="1"/>
</dbReference>
<dbReference type="Gene3D" id="2.30.42.10">
    <property type="match status" value="2"/>
</dbReference>
<dbReference type="InterPro" id="IPR051201">
    <property type="entry name" value="Chloro_Bact_Ser_Proteases"/>
</dbReference>
<dbReference type="PRINTS" id="PR00834">
    <property type="entry name" value="PROTEASES2C"/>
</dbReference>
<dbReference type="GO" id="GO:0004252">
    <property type="term" value="F:serine-type endopeptidase activity"/>
    <property type="evidence" value="ECO:0007669"/>
    <property type="project" value="InterPro"/>
</dbReference>
<reference evidence="7 8" key="1">
    <citation type="journal article" date="2018" name="Genome Announc.">
        <title>Draft Genome Sequence of "Candidatus Phycosocius bacilliformis," an Alphaproteobacterial Ectosymbiont of the Hydrocarbon-Producing Green Alga Botryococcus braunii.</title>
        <authorList>
            <person name="Tanabe Y."/>
            <person name="Yamaguchi H."/>
            <person name="Watanabe M.M."/>
        </authorList>
    </citation>
    <scope>NUCLEOTIDE SEQUENCE [LARGE SCALE GENOMIC DNA]</scope>
    <source>
        <strain evidence="7 8">BOTRYCO-2</strain>
    </source>
</reference>
<dbReference type="InterPro" id="IPR009003">
    <property type="entry name" value="Peptidase_S1_PA"/>
</dbReference>
<dbReference type="InterPro" id="IPR041489">
    <property type="entry name" value="PDZ_6"/>
</dbReference>
<feature type="signal peptide" evidence="5">
    <location>
        <begin position="1"/>
        <end position="22"/>
    </location>
</feature>
<dbReference type="InterPro" id="IPR001940">
    <property type="entry name" value="Peptidase_S1C"/>
</dbReference>
<sequence length="478" mass="49407">MLKLIAASVLGAGLVSGVPLVAQIATGQSGTQPASTSQGPAATPVQPRIVPSSKADAISSYAPVVRRSSPAVVNVYARSIERGRVAVDFFGGAFRMPDRASQSQGSGVVVRDDGVIVTNNHVVEGATELVVVLGDRREFPAKIVLTDPRTDLAVLRIDTKGERLTALRFADTSNAQVGDQVLAIGNPFGVGQTVTGGIISALARTDVGITDYSFFIQTDASINPGNSGGALVDMNGDLVGVNTAIFSRSGNSAGVGFAIPAEMVKRVVDGAITDGKVIRAWTGIKGQNVDAEVARSLGLDRPGGILVTDIYPGTAGAEAGLRRGDVVTAFAGVAVVDESGLRYQAATRKPGEVVEFTFQRQGQVRTSRGKLSPPPGDAQTPRLLAGRHSFDGVSVATLTPAIAEEQGIDPFLRGAIVVGVDGSREGARAGLRPGDLILETDDSPINSAQDLAGRLSGGKQGKVTIQRGDRRITAVLFL</sequence>
<evidence type="ECO:0000259" key="6">
    <source>
        <dbReference type="PROSITE" id="PS50106"/>
    </source>
</evidence>
<dbReference type="InterPro" id="IPR036034">
    <property type="entry name" value="PDZ_sf"/>
</dbReference>
<evidence type="ECO:0000256" key="5">
    <source>
        <dbReference type="SAM" id="SignalP"/>
    </source>
</evidence>
<keyword evidence="2 7" id="KW-0645">Protease</keyword>